<gene>
    <name evidence="12" type="primary">Ano3</name>
    <name evidence="12" type="ORF">T10_2108</name>
</gene>
<dbReference type="OrthoDB" id="296386at2759"/>
<evidence type="ECO:0000256" key="6">
    <source>
        <dbReference type="ARBA" id="ARBA00023136"/>
    </source>
</evidence>
<feature type="transmembrane region" description="Helical" evidence="8">
    <location>
        <begin position="566"/>
        <end position="586"/>
    </location>
</feature>
<feature type="transmembrane region" description="Helical" evidence="8">
    <location>
        <begin position="875"/>
        <end position="895"/>
    </location>
</feature>
<dbReference type="InterPro" id="IPR007632">
    <property type="entry name" value="Anoctamin"/>
</dbReference>
<feature type="domain" description="Anoctamin dimerisation" evidence="11">
    <location>
        <begin position="123"/>
        <end position="349"/>
    </location>
</feature>
<evidence type="ECO:0000313" key="13">
    <source>
        <dbReference type="Proteomes" id="UP000054843"/>
    </source>
</evidence>
<dbReference type="PANTHER" id="PTHR12308:SF84">
    <property type="entry name" value="ANOCTAMIN"/>
    <property type="match status" value="1"/>
</dbReference>
<keyword evidence="3" id="KW-1003">Cell membrane</keyword>
<dbReference type="EMBL" id="JYDO01000196">
    <property type="protein sequence ID" value="KRZ67435.1"/>
    <property type="molecule type" value="Genomic_DNA"/>
</dbReference>
<name>A0A0V1M6B7_9BILA</name>
<evidence type="ECO:0000256" key="4">
    <source>
        <dbReference type="ARBA" id="ARBA00022692"/>
    </source>
</evidence>
<dbReference type="PANTHER" id="PTHR12308">
    <property type="entry name" value="ANOCTAMIN"/>
    <property type="match status" value="1"/>
</dbReference>
<evidence type="ECO:0000259" key="11">
    <source>
        <dbReference type="Pfam" id="PF16178"/>
    </source>
</evidence>
<feature type="region of interest" description="Disordered" evidence="9">
    <location>
        <begin position="1"/>
        <end position="95"/>
    </location>
</feature>
<keyword evidence="7" id="KW-0325">Glycoprotein</keyword>
<feature type="transmembrane region" description="Helical" evidence="8">
    <location>
        <begin position="609"/>
        <end position="630"/>
    </location>
</feature>
<dbReference type="InterPro" id="IPR032394">
    <property type="entry name" value="Anoct_dimer"/>
</dbReference>
<sequence length="973" mass="110902">MQQSNNLLLTSRLPELQLQRRRESEEINQPCGGRRSSGSLKAFGSVPGALSNGYPKATLLLQEKEKEEEEDKEEERGERGGGGGGGGGRGGGEQSGRLVQSSYIRSIDSRSSDGQVDQKQKANLVDFVLVYEKQAGVDKLIAQRCFFEQNLRTEGLQLDVESEPTSRVCFVKIYAPFSLLCRRAQRLQMKVPMRAVAHACNTVQQQRLPNESEMFMTNESRWKNPTLFGFTIQEQLLIKQPTLHITAPFVQSRLDLYNAFEEEKLFSTNQRSRIVFDLLQRTRCDPNNKNKHGISWMLSIGAYKAAYPPHDGPSDYKSLDPADRTQWSTRQILRLTWANFSCILKPQPLQLIRSYFGEKIAFYFAWLGYYTAWLTLPGLFGLICFVCSLSLTHSSDHLSEICNNNKAPGNLTMCPVCIPENCVPWKLANSCESAAWNYTFDNYTGILMTVVTLTWAIFFLETWKRREASLAFQWDAFDVEEYSEILRPEYETEIHRLSSSSTIINHHEFQMPLLKSIFRKGASLSGVLLLISAVLLALVALIVIRIEIYGLLKNFGGFWLVYQSEVTSMIIHLCTFAVVMTLGLIYEQSAHRLTDFECPRTQTDYLNSYVWKVFIFELLNNFGPIFYAALIRGQNFSLPNEQTHLKEFCDPGGCLNEPVQAIAILLLARLLISNAAELGYPLLKKVLKGRRLVTSEVSPIEEGVNGGRNQPTWRKDFALNEPHLDGVYAEYLEMMVQFGYVTLFVSVFPLAPMICLLNNIVEVRLDAINFVVSYRRPVPIRVAGIDTWHRCLNIILKLAIICNGAVLAFTSETLPKMMHNFYFKQDQNESYLEFTLISFNTTSWPQYKKNYPEENQICYYRDMYQHTVKGQQITIARLAVFIAFVMFFYLLQWLVHTLLPKIPSDINNSMKRANLIAREVFYGKDVDLGSLEYSSGVNENSSMAEEMEMNNLPFSSESLTSKEDYSKIVTAAV</sequence>
<dbReference type="Proteomes" id="UP000054843">
    <property type="component" value="Unassembled WGS sequence"/>
</dbReference>
<comment type="subcellular location">
    <subcellularLocation>
        <location evidence="1">Cell membrane</location>
        <topology evidence="1">Multi-pass membrane protein</topology>
    </subcellularLocation>
    <subcellularLocation>
        <location evidence="8">Membrane</location>
        <topology evidence="8">Multi-pass membrane protein</topology>
    </subcellularLocation>
</comment>
<evidence type="ECO:0000256" key="1">
    <source>
        <dbReference type="ARBA" id="ARBA00004651"/>
    </source>
</evidence>
<keyword evidence="4 8" id="KW-0812">Transmembrane</keyword>
<protein>
    <recommendedName>
        <fullName evidence="8">Anoctamin</fullName>
    </recommendedName>
</protein>
<evidence type="ECO:0000259" key="10">
    <source>
        <dbReference type="Pfam" id="PF04547"/>
    </source>
</evidence>
<feature type="transmembrane region" description="Helical" evidence="8">
    <location>
        <begin position="443"/>
        <end position="460"/>
    </location>
</feature>
<keyword evidence="6 8" id="KW-0472">Membrane</keyword>
<organism evidence="12 13">
    <name type="scientific">Trichinella papuae</name>
    <dbReference type="NCBI Taxonomy" id="268474"/>
    <lineage>
        <taxon>Eukaryota</taxon>
        <taxon>Metazoa</taxon>
        <taxon>Ecdysozoa</taxon>
        <taxon>Nematoda</taxon>
        <taxon>Enoplea</taxon>
        <taxon>Dorylaimia</taxon>
        <taxon>Trichinellida</taxon>
        <taxon>Trichinellidae</taxon>
        <taxon>Trichinella</taxon>
    </lineage>
</organism>
<dbReference type="Pfam" id="PF04547">
    <property type="entry name" value="Anoctamin"/>
    <property type="match status" value="1"/>
</dbReference>
<comment type="similarity">
    <text evidence="2 8">Belongs to the anoctamin family.</text>
</comment>
<comment type="caution">
    <text evidence="8">Lacks conserved residue(s) required for the propagation of feature annotation.</text>
</comment>
<dbReference type="InterPro" id="IPR049452">
    <property type="entry name" value="Anoctamin_TM"/>
</dbReference>
<feature type="compositionally biased region" description="Gly residues" evidence="9">
    <location>
        <begin position="80"/>
        <end position="94"/>
    </location>
</feature>
<accession>A0A0V1M6B7</accession>
<feature type="transmembrane region" description="Helical" evidence="8">
    <location>
        <begin position="521"/>
        <end position="546"/>
    </location>
</feature>
<evidence type="ECO:0000256" key="3">
    <source>
        <dbReference type="ARBA" id="ARBA00022475"/>
    </source>
</evidence>
<dbReference type="AlphaFoldDB" id="A0A0V1M6B7"/>
<feature type="transmembrane region" description="Helical" evidence="8">
    <location>
        <begin position="738"/>
        <end position="761"/>
    </location>
</feature>
<keyword evidence="13" id="KW-1185">Reference proteome</keyword>
<evidence type="ECO:0000256" key="9">
    <source>
        <dbReference type="SAM" id="MobiDB-lite"/>
    </source>
</evidence>
<dbReference type="GO" id="GO:0005254">
    <property type="term" value="F:chloride channel activity"/>
    <property type="evidence" value="ECO:0007669"/>
    <property type="project" value="TreeGrafter"/>
</dbReference>
<proteinExistence type="inferred from homology"/>
<evidence type="ECO:0000256" key="5">
    <source>
        <dbReference type="ARBA" id="ARBA00022989"/>
    </source>
</evidence>
<dbReference type="GO" id="GO:0005886">
    <property type="term" value="C:plasma membrane"/>
    <property type="evidence" value="ECO:0007669"/>
    <property type="project" value="UniProtKB-SubCell"/>
</dbReference>
<evidence type="ECO:0000256" key="7">
    <source>
        <dbReference type="ARBA" id="ARBA00023180"/>
    </source>
</evidence>
<dbReference type="GO" id="GO:0046983">
    <property type="term" value="F:protein dimerization activity"/>
    <property type="evidence" value="ECO:0007669"/>
    <property type="project" value="InterPro"/>
</dbReference>
<feature type="domain" description="Anoctamin transmembrane" evidence="10">
    <location>
        <begin position="352"/>
        <end position="912"/>
    </location>
</feature>
<reference evidence="12 13" key="1">
    <citation type="submission" date="2015-01" db="EMBL/GenBank/DDBJ databases">
        <title>Evolution of Trichinella species and genotypes.</title>
        <authorList>
            <person name="Korhonen P.K."/>
            <person name="Edoardo P."/>
            <person name="Giuseppe L.R."/>
            <person name="Gasser R.B."/>
        </authorList>
    </citation>
    <scope>NUCLEOTIDE SEQUENCE [LARGE SCALE GENOMIC DNA]</scope>
    <source>
        <strain evidence="12">ISS1980</strain>
    </source>
</reference>
<evidence type="ECO:0000313" key="12">
    <source>
        <dbReference type="EMBL" id="KRZ67435.1"/>
    </source>
</evidence>
<dbReference type="Pfam" id="PF16178">
    <property type="entry name" value="Anoct_dimer"/>
    <property type="match status" value="1"/>
</dbReference>
<keyword evidence="5 8" id="KW-1133">Transmembrane helix</keyword>
<evidence type="ECO:0000256" key="8">
    <source>
        <dbReference type="RuleBase" id="RU280814"/>
    </source>
</evidence>
<comment type="caution">
    <text evidence="12">The sequence shown here is derived from an EMBL/GenBank/DDBJ whole genome shotgun (WGS) entry which is preliminary data.</text>
</comment>
<feature type="transmembrane region" description="Helical" evidence="8">
    <location>
        <begin position="360"/>
        <end position="391"/>
    </location>
</feature>
<evidence type="ECO:0000256" key="2">
    <source>
        <dbReference type="ARBA" id="ARBA00009671"/>
    </source>
</evidence>